<name>A0A5N6J6A0_9EURO</name>
<organism evidence="1 2">
    <name type="scientific">Aspergillus minisclerotigenes</name>
    <dbReference type="NCBI Taxonomy" id="656917"/>
    <lineage>
        <taxon>Eukaryota</taxon>
        <taxon>Fungi</taxon>
        <taxon>Dikarya</taxon>
        <taxon>Ascomycota</taxon>
        <taxon>Pezizomycotina</taxon>
        <taxon>Eurotiomycetes</taxon>
        <taxon>Eurotiomycetidae</taxon>
        <taxon>Eurotiales</taxon>
        <taxon>Aspergillaceae</taxon>
        <taxon>Aspergillus</taxon>
        <taxon>Aspergillus subgen. Circumdati</taxon>
    </lineage>
</organism>
<reference evidence="1 2" key="1">
    <citation type="submission" date="2019-04" db="EMBL/GenBank/DDBJ databases">
        <title>Fungal friends and foes A comparative genomics study of 23 Aspergillus species from section Flavi.</title>
        <authorList>
            <consortium name="DOE Joint Genome Institute"/>
            <person name="Kjaerbolling I."/>
            <person name="Vesth T.C."/>
            <person name="Frisvad J.C."/>
            <person name="Nybo J.L."/>
            <person name="Theobald S."/>
            <person name="Kildgaard S."/>
            <person name="Petersen T.I."/>
            <person name="Kuo A."/>
            <person name="Sato A."/>
            <person name="Lyhne E.K."/>
            <person name="Kogle M.E."/>
            <person name="Wiebenga A."/>
            <person name="Kun R.S."/>
            <person name="Lubbers R.J."/>
            <person name="Makela M.R."/>
            <person name="Barry K."/>
            <person name="Chovatia M."/>
            <person name="Clum A."/>
            <person name="Daum C."/>
            <person name="Haridas S."/>
            <person name="He G."/>
            <person name="LaButti K."/>
            <person name="Lipzen A."/>
            <person name="Mondo S."/>
            <person name="Pangilinan J."/>
            <person name="Riley R."/>
            <person name="Salamov A."/>
            <person name="Simmons B.A."/>
            <person name="Magnuson J.K."/>
            <person name="Henrissat B."/>
            <person name="Mortensen U.H."/>
            <person name="Larsen T.O."/>
            <person name="De vries R.P."/>
            <person name="Grigoriev I.V."/>
            <person name="Machida M."/>
            <person name="Baker S.E."/>
            <person name="Andersen M.R."/>
        </authorList>
    </citation>
    <scope>NUCLEOTIDE SEQUENCE [LARGE SCALE GENOMIC DNA]</scope>
    <source>
        <strain evidence="1 2">CBS 117635</strain>
    </source>
</reference>
<proteinExistence type="predicted"/>
<sequence length="104" mass="11831">MMQFKCIYKVAVLTQAGRCISVPDLVSPAKLSKLIIRPAHELHLPVNHSQSAYYPRAPVLQQVRLCSLNVCHYYILCVFHLQPCLQVMHGGVYTWLRDPTISIV</sequence>
<dbReference type="EMBL" id="ML732790">
    <property type="protein sequence ID" value="KAB8274178.1"/>
    <property type="molecule type" value="Genomic_DNA"/>
</dbReference>
<evidence type="ECO:0000313" key="1">
    <source>
        <dbReference type="EMBL" id="KAB8274178.1"/>
    </source>
</evidence>
<gene>
    <name evidence="1" type="ORF">BDV30DRAFT_95195</name>
</gene>
<dbReference type="AlphaFoldDB" id="A0A5N6J6A0"/>
<protein>
    <submittedName>
        <fullName evidence="1">Uncharacterized protein</fullName>
    </submittedName>
</protein>
<keyword evidence="2" id="KW-1185">Reference proteome</keyword>
<accession>A0A5N6J6A0</accession>
<dbReference type="Proteomes" id="UP000326289">
    <property type="component" value="Unassembled WGS sequence"/>
</dbReference>
<evidence type="ECO:0000313" key="2">
    <source>
        <dbReference type="Proteomes" id="UP000326289"/>
    </source>
</evidence>